<feature type="transmembrane region" description="Helical" evidence="1">
    <location>
        <begin position="79"/>
        <end position="102"/>
    </location>
</feature>
<evidence type="ECO:0000313" key="2">
    <source>
        <dbReference type="Ensembl" id="ENSNMLP00000008338.1"/>
    </source>
</evidence>
<accession>A0A8C6SPS3</accession>
<keyword evidence="1" id="KW-0472">Membrane</keyword>
<dbReference type="Ensembl" id="ENSNMLT00000009480.1">
    <property type="protein sequence ID" value="ENSNMLP00000008338.1"/>
    <property type="gene ID" value="ENSNMLG00000005924.1"/>
</dbReference>
<proteinExistence type="predicted"/>
<feature type="transmembrane region" description="Helical" evidence="1">
    <location>
        <begin position="45"/>
        <end position="67"/>
    </location>
</feature>
<keyword evidence="3" id="KW-1185">Reference proteome</keyword>
<protein>
    <submittedName>
        <fullName evidence="2">Uncharacterized protein</fullName>
    </submittedName>
</protein>
<organism evidence="2 3">
    <name type="scientific">Neogobius melanostomus</name>
    <name type="common">round goby</name>
    <dbReference type="NCBI Taxonomy" id="47308"/>
    <lineage>
        <taxon>Eukaryota</taxon>
        <taxon>Metazoa</taxon>
        <taxon>Chordata</taxon>
        <taxon>Craniata</taxon>
        <taxon>Vertebrata</taxon>
        <taxon>Euteleostomi</taxon>
        <taxon>Actinopterygii</taxon>
        <taxon>Neopterygii</taxon>
        <taxon>Teleostei</taxon>
        <taxon>Neoteleostei</taxon>
        <taxon>Acanthomorphata</taxon>
        <taxon>Gobiaria</taxon>
        <taxon>Gobiiformes</taxon>
        <taxon>Gobioidei</taxon>
        <taxon>Gobiidae</taxon>
        <taxon>Benthophilinae</taxon>
        <taxon>Neogobiini</taxon>
        <taxon>Neogobius</taxon>
    </lineage>
</organism>
<sequence length="103" mass="11040">MRELLAQLACVALCMRGSLLSCMWFLHCCGLVVVCMVYWDSVRVVGVLFAWLLGLSCIAGGVLFALVTGSVACRLQCGCLLVLLVTGQLHVGGVVVCVVYWLS</sequence>
<keyword evidence="1" id="KW-0812">Transmembrane</keyword>
<reference evidence="2" key="2">
    <citation type="submission" date="2025-09" db="UniProtKB">
        <authorList>
            <consortium name="Ensembl"/>
        </authorList>
    </citation>
    <scope>IDENTIFICATION</scope>
</reference>
<name>A0A8C6SPS3_9GOBI</name>
<dbReference type="AlphaFoldDB" id="A0A8C6SPS3"/>
<reference evidence="2" key="1">
    <citation type="submission" date="2025-08" db="UniProtKB">
        <authorList>
            <consortium name="Ensembl"/>
        </authorList>
    </citation>
    <scope>IDENTIFICATION</scope>
</reference>
<feature type="transmembrane region" description="Helical" evidence="1">
    <location>
        <begin position="20"/>
        <end position="39"/>
    </location>
</feature>
<evidence type="ECO:0000256" key="1">
    <source>
        <dbReference type="SAM" id="Phobius"/>
    </source>
</evidence>
<evidence type="ECO:0000313" key="3">
    <source>
        <dbReference type="Proteomes" id="UP000694523"/>
    </source>
</evidence>
<dbReference type="Proteomes" id="UP000694523">
    <property type="component" value="Unplaced"/>
</dbReference>
<keyword evidence="1" id="KW-1133">Transmembrane helix</keyword>